<dbReference type="AlphaFoldDB" id="A0A061J2U4"/>
<proteinExistence type="predicted"/>
<dbReference type="OrthoDB" id="273242at2759"/>
<evidence type="ECO:0000313" key="3">
    <source>
        <dbReference type="EMBL" id="ESL08625.1"/>
    </source>
</evidence>
<dbReference type="VEuPathDB" id="TriTrypDB:TRSC58_03669"/>
<protein>
    <recommendedName>
        <fullName evidence="5">HEAT repeat-containing protein 1</fullName>
    </recommendedName>
</protein>
<organism evidence="3 4">
    <name type="scientific">Trypanosoma rangeli SC58</name>
    <dbReference type="NCBI Taxonomy" id="429131"/>
    <lineage>
        <taxon>Eukaryota</taxon>
        <taxon>Discoba</taxon>
        <taxon>Euglenozoa</taxon>
        <taxon>Kinetoplastea</taxon>
        <taxon>Metakinetoplastina</taxon>
        <taxon>Trypanosomatida</taxon>
        <taxon>Trypanosomatidae</taxon>
        <taxon>Trypanosoma</taxon>
        <taxon>Herpetosoma</taxon>
    </lineage>
</organism>
<evidence type="ECO:0000256" key="2">
    <source>
        <dbReference type="SAM" id="SignalP"/>
    </source>
</evidence>
<comment type="caution">
    <text evidence="3">The sequence shown here is derived from an EMBL/GenBank/DDBJ whole genome shotgun (WGS) entry which is preliminary data.</text>
</comment>
<feature type="signal peptide" evidence="2">
    <location>
        <begin position="1"/>
        <end position="20"/>
    </location>
</feature>
<sequence length="1012" mass="111987">MRCFFFPCYVYACICTPLLATSMVSLTRLEEVAGKAETLRCVLRSALLEDAPRIEVTIFEQLQKLLEHWFSSSSTSVAAAPQSDDDAHLLIEQYYLQEVFAAMLFLADESFPQQNRTVRVETLPRLETFDIVKSEFYVDVHVRRYCAEMLLYFCFSRVCQTHRVVQALYPLLLHGNRALVSGESQNHVGEGLFNAPRFLKKKKFLSSLLNGVLTTLLDGVMGVVRVLLLDDRVEEGMTMDAAKQIASLFYTPLRRAWLLKEGSVTYTECLTLTEQVALLSAQLVNLLACVTEKSVTPEVEPAQHRLPLFLKMQSNRQGRLLKRETIEERLQLGIATILNATLHLPPRDKEDNSVFARSYKCFCLYNRHLLTPAFRTLTLRVATGGGDRDEVLLALRRLLALARGCTLGPSPRALLLTLEPLSPGLLELLALGDALPAEHCALLEGILAVLWELPAQFEELAHILVRGALTSVRGSYTVDRVQMKVFVDLQCASPTAVRIRGLRRLVLHAAIPKDAVCKVLMATATMCQQRAAMSNAVAVEERGRSSNSAAFLYTEEELEGNADCDSEEIMLGRMVEEMCLQLSAEELFGTRVTLDRVCEVLSKVATISYACWRWAVLLIPRVLAVDVIHAIFTAYASAMERQKAARALLSQLQQLSSVVDALQDDVVDTEAATTLEICIATVQQYDSDAYTDDATFSEWRTTLRMIEESLEVSSTASLVVHLLALSRGAAEAASRLSRKHLASGRKTVSDNCLGDAKECSGVVQPAMWLLVRVLVEVDDACAAVAACTTLTWWSLARLDSVDSSFVSRLVLDLLGVDESSPVALRSILSGVTSAVTPPRISCMKVRLLDVLLGLCDYDEEGRTLRNIDDYCKLERKCTLYDALVGLCGSQHSPIVQVAALHLIGHYTIATYPRVSLAATCTLCVDVFRHTTHEMAKAACASMLSHVARALETMDVLAALSDVDLELLHRMAEAMCSYRGAVGDGDDHESVIHHHGRCIRSVLQHSFHVLREA</sequence>
<gene>
    <name evidence="3" type="ORF">TRSC58_03669</name>
</gene>
<feature type="coiled-coil region" evidence="1">
    <location>
        <begin position="645"/>
        <end position="672"/>
    </location>
</feature>
<dbReference type="EMBL" id="AUPL01003669">
    <property type="protein sequence ID" value="ESL08625.1"/>
    <property type="molecule type" value="Genomic_DNA"/>
</dbReference>
<dbReference type="SUPFAM" id="SSF48371">
    <property type="entry name" value="ARM repeat"/>
    <property type="match status" value="1"/>
</dbReference>
<accession>A0A061J2U4</accession>
<reference evidence="3 4" key="1">
    <citation type="submission" date="2013-07" db="EMBL/GenBank/DDBJ databases">
        <authorList>
            <person name="Stoco P.H."/>
            <person name="Wagner G."/>
            <person name="Gerber A."/>
            <person name="Zaha A."/>
            <person name="Thompson C."/>
            <person name="Bartholomeu D.C."/>
            <person name="Luckemeyer D.D."/>
            <person name="Bahia D."/>
            <person name="Loreto E."/>
            <person name="Prestes E.B."/>
            <person name="Lima F.M."/>
            <person name="Rodrigues-Luiz G."/>
            <person name="Vallejo G.A."/>
            <person name="Filho J.F."/>
            <person name="Monteiro K.M."/>
            <person name="Tyler K.M."/>
            <person name="de Almeida L.G."/>
            <person name="Ortiz M.F."/>
            <person name="Siervo M.A."/>
            <person name="de Moraes M.H."/>
            <person name="Cunha O.L."/>
            <person name="Mendonca-Neto R."/>
            <person name="Silva R."/>
            <person name="Teixeira S.M."/>
            <person name="Murta S.M."/>
            <person name="Sincero T.C."/>
            <person name="Mendes T.A."/>
            <person name="Urmenyi T.P."/>
            <person name="Silva V.G."/>
            <person name="da Rocha W.D."/>
            <person name="Andersson B."/>
            <person name="Romanha A.J."/>
            <person name="Steindel M."/>
            <person name="de Vasconcelos A.T."/>
            <person name="Grisard E.C."/>
        </authorList>
    </citation>
    <scope>NUCLEOTIDE SEQUENCE [LARGE SCALE GENOMIC DNA]</scope>
    <source>
        <strain evidence="3 4">SC58</strain>
    </source>
</reference>
<keyword evidence="2" id="KW-0732">Signal</keyword>
<keyword evidence="4" id="KW-1185">Reference proteome</keyword>
<evidence type="ECO:0000313" key="4">
    <source>
        <dbReference type="Proteomes" id="UP000031737"/>
    </source>
</evidence>
<evidence type="ECO:0000256" key="1">
    <source>
        <dbReference type="SAM" id="Coils"/>
    </source>
</evidence>
<keyword evidence="1" id="KW-0175">Coiled coil</keyword>
<evidence type="ECO:0008006" key="5">
    <source>
        <dbReference type="Google" id="ProtNLM"/>
    </source>
</evidence>
<name>A0A061J2U4_TRYRA</name>
<dbReference type="Proteomes" id="UP000031737">
    <property type="component" value="Unassembled WGS sequence"/>
</dbReference>
<feature type="chain" id="PRO_5001605814" description="HEAT repeat-containing protein 1" evidence="2">
    <location>
        <begin position="21"/>
        <end position="1012"/>
    </location>
</feature>
<dbReference type="InterPro" id="IPR016024">
    <property type="entry name" value="ARM-type_fold"/>
</dbReference>